<dbReference type="AlphaFoldDB" id="A0A3P3U695"/>
<evidence type="ECO:0000313" key="2">
    <source>
        <dbReference type="Proteomes" id="UP000267017"/>
    </source>
</evidence>
<protein>
    <submittedName>
        <fullName evidence="1">Uncharacterized protein</fullName>
    </submittedName>
</protein>
<organism evidence="1 2">
    <name type="scientific">Paenibacillus oralis</name>
    <dbReference type="NCBI Taxonomy" id="2490856"/>
    <lineage>
        <taxon>Bacteria</taxon>
        <taxon>Bacillati</taxon>
        <taxon>Bacillota</taxon>
        <taxon>Bacilli</taxon>
        <taxon>Bacillales</taxon>
        <taxon>Paenibacillaceae</taxon>
        <taxon>Paenibacillus</taxon>
    </lineage>
</organism>
<comment type="caution">
    <text evidence="1">The sequence shown here is derived from an EMBL/GenBank/DDBJ whole genome shotgun (WGS) entry which is preliminary data.</text>
</comment>
<keyword evidence="2" id="KW-1185">Reference proteome</keyword>
<reference evidence="1 2" key="1">
    <citation type="submission" date="2018-11" db="EMBL/GenBank/DDBJ databases">
        <title>Genome sequencing of Paenibacillus sp. KCOM 3021 (= ChDC PVNT-B20).</title>
        <authorList>
            <person name="Kook J.-K."/>
            <person name="Park S.-N."/>
            <person name="Lim Y.K."/>
        </authorList>
    </citation>
    <scope>NUCLEOTIDE SEQUENCE [LARGE SCALE GENOMIC DNA]</scope>
    <source>
        <strain evidence="1 2">KCOM 3021</strain>
    </source>
</reference>
<name>A0A3P3U695_9BACL</name>
<gene>
    <name evidence="1" type="ORF">EHV15_20835</name>
</gene>
<proteinExistence type="predicted"/>
<evidence type="ECO:0000313" key="1">
    <source>
        <dbReference type="EMBL" id="RRJ65089.1"/>
    </source>
</evidence>
<sequence length="63" mass="7528">MRQVERVEKRELERKEKREMEIEMEAKGLQRLYLRKNGGLQNITDTDDAIYLESALVNSFRAK</sequence>
<dbReference type="Proteomes" id="UP000267017">
    <property type="component" value="Unassembled WGS sequence"/>
</dbReference>
<accession>A0A3P3U695</accession>
<dbReference type="RefSeq" id="WP_128632889.1">
    <property type="nucleotide sequence ID" value="NZ_RRCN01000001.1"/>
</dbReference>
<dbReference type="EMBL" id="RRCN01000001">
    <property type="protein sequence ID" value="RRJ65089.1"/>
    <property type="molecule type" value="Genomic_DNA"/>
</dbReference>